<feature type="compositionally biased region" description="Low complexity" evidence="1">
    <location>
        <begin position="384"/>
        <end position="393"/>
    </location>
</feature>
<evidence type="ECO:0000256" key="1">
    <source>
        <dbReference type="SAM" id="MobiDB-lite"/>
    </source>
</evidence>
<evidence type="ECO:0000256" key="2">
    <source>
        <dbReference type="SAM" id="Phobius"/>
    </source>
</evidence>
<protein>
    <recommendedName>
        <fullName evidence="7">Ubiquitin-like modifier-activating enzyme ATG7</fullName>
    </recommendedName>
</protein>
<dbReference type="Pfam" id="PF00899">
    <property type="entry name" value="ThiF"/>
    <property type="match status" value="1"/>
</dbReference>
<organism evidence="5 6">
    <name type="scientific">Auxenochlorella protothecoides</name>
    <name type="common">Green microalga</name>
    <name type="synonym">Chlorella protothecoides</name>
    <dbReference type="NCBI Taxonomy" id="3075"/>
    <lineage>
        <taxon>Eukaryota</taxon>
        <taxon>Viridiplantae</taxon>
        <taxon>Chlorophyta</taxon>
        <taxon>core chlorophytes</taxon>
        <taxon>Trebouxiophyceae</taxon>
        <taxon>Chlorellales</taxon>
        <taxon>Chlorellaceae</taxon>
        <taxon>Auxenochlorella</taxon>
    </lineage>
</organism>
<dbReference type="Pfam" id="PF16420">
    <property type="entry name" value="ATG7_N"/>
    <property type="match status" value="2"/>
</dbReference>
<proteinExistence type="predicted"/>
<evidence type="ECO:0008006" key="7">
    <source>
        <dbReference type="Google" id="ProtNLM"/>
    </source>
</evidence>
<feature type="domain" description="Ubiquitin-like modifier-activating enzyme Atg7 N-terminal" evidence="4">
    <location>
        <begin position="734"/>
        <end position="855"/>
    </location>
</feature>
<feature type="compositionally biased region" description="Low complexity" evidence="1">
    <location>
        <begin position="325"/>
        <end position="336"/>
    </location>
</feature>
<keyword evidence="2" id="KW-0472">Membrane</keyword>
<accession>A0A3M7KXQ6</accession>
<sequence length="1319" mass="141269">MSVTDRPHECGPREERIHDAVVYGTISFLGLNLITAILTVWIGTRGTPFTPSKRKLMVPLLYFQTGKWVLGLGWLGFAFWAVYNVPGGCANNQRVRALRAILYSFVGLFLVIVLMFLLGYNLLGSYEPNARWQSRLGFISKCLGCYDVVTDSNLMPDDHDAPLEELASTFARFFGCVDLEKSDLVAGVVLTGLLQTHQRRSALEREATRRRGVSGGKKAQVPGPMPTLPPSSHSWDEVQGLVDRYCSSVAPGCPRCQVDQSQSTSKDDALQECMEHADDEQLPPRGVQALGGIPAAPVQDVAEAGGDSDFQGRSGDGSAGGGGSTPSSQASSSEAAAGVLRDWDGPFLRWVTAVAAGCSTYVTPSHWAGEEARAAGVDPDEAARASAGAPQPASQAEVDDAAFAWWFTWSYWRNRIALALSLYPRKKVAAAAYPPLQQKIAEDKEALRHYVGARKTLDVPDEDFIYCNFTDQALGTTPYNIVLDRTVVLSIRGSSSVEDLLTDVMDRPVQINNWLPADLTAAHPDLGEVRAHVGMYSAAKAVLRDLDSHRLLDTLLTGRPPASEECEREVGRYAPDARDRALCHAQHRLCAEGWMVVALASTRLTKLRVLTSARSAALRRLPRNKVFYQPRDIPEEALRYVLQYFEGKCSYKHLYLPMYPAGRVMHLRRVEREKGSRAWDAVWVSHCCLIDEGILVSRHQSSDHSIARLRNVFAELAGKDVPELAGADGGEDLSAIDVAFWAQLGENKLHDLRLDEGPISFAPTLTASQFAGIPGFVTASPGSLSLPPAMSARGLACLGQAFVYNTVEKVTQSDRKALTAQAASDIWACIQDGSAVEQPSLMLRPILLTHCDLKHSNCETERPSASLRPLLLLAAARWKVRSLDVLCLRQRQGRSSAQGSIVLGVDLPGVDLEGSAPAGAGGWEVNSRGKPGPRVADLAAAMDPKRLAASAVDLNLRLMRWRAVPSLEVGSLSSQRCLLLGAGTLGCSVARTLLGWGVRRLTLVDNARVSFSNPVRQSLYTFEDCLGGGVPKAQAAAEALTAIFPGVDARGLAMSVPMPGHVATPDEEAEAAEATEELRTLIEEHDIVFLLMDTRESRWLPTLLGAAARKLVVNAALGFDGYLVMRHGLPAGAGCAATPAATEGDVTAASPPERGGLPACAGLGCYFCNDVVAPVDSTADLSLDQQVGLCTVARPGLSAIAGALAVELAMAVASHPLGPAAPAAGRAPETSQAADPAVCMTGSASRYCTACSPAVLSSFARTGTAFVIQSLRAPSTLEDLTGLTQLHADSEAVLALQGSESEEEGLERADGEEDDWHEI</sequence>
<dbReference type="GO" id="GO:0019779">
    <property type="term" value="F:Atg8 activating enzyme activity"/>
    <property type="evidence" value="ECO:0007669"/>
    <property type="project" value="TreeGrafter"/>
</dbReference>
<dbReference type="SUPFAM" id="SSF69572">
    <property type="entry name" value="Activating enzymes of the ubiquitin-like proteins"/>
    <property type="match status" value="1"/>
</dbReference>
<keyword evidence="2" id="KW-1133">Transmembrane helix</keyword>
<comment type="caution">
    <text evidence="5">The sequence shown here is derived from an EMBL/GenBank/DDBJ whole genome shotgun (WGS) entry which is preliminary data.</text>
</comment>
<reference evidence="6" key="1">
    <citation type="journal article" date="2018" name="Algal Res.">
        <title>Characterization of plant carbon substrate utilization by Auxenochlorella protothecoides.</title>
        <authorList>
            <person name="Vogler B.W."/>
            <person name="Starkenburg S.R."/>
            <person name="Sudasinghe N."/>
            <person name="Schambach J.Y."/>
            <person name="Rollin J.A."/>
            <person name="Pattathil S."/>
            <person name="Barry A.N."/>
        </authorList>
    </citation>
    <scope>NUCLEOTIDE SEQUENCE [LARGE SCALE GENOMIC DNA]</scope>
    <source>
        <strain evidence="6">UTEX 25</strain>
    </source>
</reference>
<dbReference type="InterPro" id="IPR045886">
    <property type="entry name" value="ThiF/MoeB/HesA"/>
</dbReference>
<feature type="domain" description="Ubiquitin-like modifier-activating enzyme Atg7 N-terminal" evidence="4">
    <location>
        <begin position="860"/>
        <end position="942"/>
    </location>
</feature>
<dbReference type="PANTHER" id="PTHR10953:SF3">
    <property type="entry name" value="UBIQUITIN-LIKE MODIFIER-ACTIVATING ENZYME ATG7"/>
    <property type="match status" value="1"/>
</dbReference>
<gene>
    <name evidence="5" type="ORF">APUTEX25_003032</name>
</gene>
<feature type="region of interest" description="Disordered" evidence="1">
    <location>
        <begin position="1297"/>
        <end position="1319"/>
    </location>
</feature>
<dbReference type="Proteomes" id="UP000279271">
    <property type="component" value="Unassembled WGS sequence"/>
</dbReference>
<dbReference type="PANTHER" id="PTHR10953">
    <property type="entry name" value="UBIQUITIN-ACTIVATING ENZYME E1"/>
    <property type="match status" value="1"/>
</dbReference>
<dbReference type="Gene3D" id="3.40.140.70">
    <property type="entry name" value="Ubiquitin-like modifier-activating enzyme ATG7 N-terminal domain"/>
    <property type="match status" value="1"/>
</dbReference>
<keyword evidence="2" id="KW-0812">Transmembrane</keyword>
<dbReference type="GO" id="GO:0006995">
    <property type="term" value="P:cellular response to nitrogen starvation"/>
    <property type="evidence" value="ECO:0007669"/>
    <property type="project" value="TreeGrafter"/>
</dbReference>
<dbReference type="InterPro" id="IPR032197">
    <property type="entry name" value="Atg7_N"/>
</dbReference>
<dbReference type="GO" id="GO:0032446">
    <property type="term" value="P:protein modification by small protein conjugation"/>
    <property type="evidence" value="ECO:0007669"/>
    <property type="project" value="TreeGrafter"/>
</dbReference>
<evidence type="ECO:0000259" key="4">
    <source>
        <dbReference type="Pfam" id="PF16420"/>
    </source>
</evidence>
<dbReference type="GO" id="GO:0034727">
    <property type="term" value="P:piecemeal microautophagy of the nucleus"/>
    <property type="evidence" value="ECO:0007669"/>
    <property type="project" value="TreeGrafter"/>
</dbReference>
<dbReference type="InterPro" id="IPR000594">
    <property type="entry name" value="ThiF_NAD_FAD-bd"/>
</dbReference>
<dbReference type="Gene3D" id="3.40.50.720">
    <property type="entry name" value="NAD(P)-binding Rossmann-like Domain"/>
    <property type="match status" value="1"/>
</dbReference>
<dbReference type="InterPro" id="IPR035985">
    <property type="entry name" value="Ubiquitin-activating_enz"/>
</dbReference>
<dbReference type="GO" id="GO:0000407">
    <property type="term" value="C:phagophore assembly site"/>
    <property type="evidence" value="ECO:0007669"/>
    <property type="project" value="TreeGrafter"/>
</dbReference>
<feature type="domain" description="THIF-type NAD/FAD binding fold" evidence="3">
    <location>
        <begin position="957"/>
        <end position="1215"/>
    </location>
</feature>
<dbReference type="Gene3D" id="3.40.50.1820">
    <property type="entry name" value="alpha/beta hydrolase"/>
    <property type="match status" value="1"/>
</dbReference>
<feature type="transmembrane region" description="Helical" evidence="2">
    <location>
        <begin position="62"/>
        <end position="85"/>
    </location>
</feature>
<feature type="transmembrane region" description="Helical" evidence="2">
    <location>
        <begin position="97"/>
        <end position="123"/>
    </location>
</feature>
<evidence type="ECO:0000313" key="6">
    <source>
        <dbReference type="Proteomes" id="UP000279271"/>
    </source>
</evidence>
<name>A0A3M7KXQ6_AUXPR</name>
<feature type="compositionally biased region" description="Gly residues" evidence="1">
    <location>
        <begin position="314"/>
        <end position="324"/>
    </location>
</feature>
<dbReference type="InterPro" id="IPR042522">
    <property type="entry name" value="Atg7_N_1"/>
</dbReference>
<feature type="compositionally biased region" description="Acidic residues" evidence="1">
    <location>
        <begin position="1300"/>
        <end position="1319"/>
    </location>
</feature>
<feature type="region of interest" description="Disordered" evidence="1">
    <location>
        <begin position="303"/>
        <end position="336"/>
    </location>
</feature>
<dbReference type="GO" id="GO:0019778">
    <property type="term" value="F:Atg12 activating enzyme activity"/>
    <property type="evidence" value="ECO:0007669"/>
    <property type="project" value="TreeGrafter"/>
</dbReference>
<evidence type="ECO:0000313" key="5">
    <source>
        <dbReference type="EMBL" id="RMZ54654.1"/>
    </source>
</evidence>
<dbReference type="GO" id="GO:0000045">
    <property type="term" value="P:autophagosome assembly"/>
    <property type="evidence" value="ECO:0007669"/>
    <property type="project" value="TreeGrafter"/>
</dbReference>
<dbReference type="GO" id="GO:0000422">
    <property type="term" value="P:autophagy of mitochondrion"/>
    <property type="evidence" value="ECO:0007669"/>
    <property type="project" value="TreeGrafter"/>
</dbReference>
<dbReference type="InterPro" id="IPR029058">
    <property type="entry name" value="AB_hydrolase_fold"/>
</dbReference>
<feature type="region of interest" description="Disordered" evidence="1">
    <location>
        <begin position="372"/>
        <end position="393"/>
    </location>
</feature>
<dbReference type="EMBL" id="QOKY01000173">
    <property type="protein sequence ID" value="RMZ54654.1"/>
    <property type="molecule type" value="Genomic_DNA"/>
</dbReference>
<evidence type="ECO:0000259" key="3">
    <source>
        <dbReference type="Pfam" id="PF00899"/>
    </source>
</evidence>
<feature type="transmembrane region" description="Helical" evidence="2">
    <location>
        <begin position="21"/>
        <end position="42"/>
    </location>
</feature>
<feature type="region of interest" description="Disordered" evidence="1">
    <location>
        <begin position="201"/>
        <end position="234"/>
    </location>
</feature>